<dbReference type="RefSeq" id="WP_141480807.1">
    <property type="nucleotide sequence ID" value="NZ_VICD02000006.1"/>
</dbReference>
<protein>
    <submittedName>
        <fullName evidence="1">Uncharacterized protein</fullName>
    </submittedName>
</protein>
<evidence type="ECO:0000313" key="1">
    <source>
        <dbReference type="EMBL" id="KAB8198716.1"/>
    </source>
</evidence>
<dbReference type="AlphaFoldDB" id="A0A508B385"/>
<sequence>MRILEHHTDPVSGHTYAVIVNPVADTALPTLRYRLIRAISPNWVQEVNTTRSVSRTSGIAIYEEFDCLEEWKDHPRYVRRVDEFKEEAYRLATALIPRSPK</sequence>
<comment type="caution">
    <text evidence="1">The sequence shown here is derived from an EMBL/GenBank/DDBJ whole genome shotgun (WGS) entry which is preliminary data.</text>
</comment>
<organism evidence="1 2">
    <name type="scientific">Marilutibacter maris</name>
    <dbReference type="NCBI Taxonomy" id="1605891"/>
    <lineage>
        <taxon>Bacteria</taxon>
        <taxon>Pseudomonadati</taxon>
        <taxon>Pseudomonadota</taxon>
        <taxon>Gammaproteobacteria</taxon>
        <taxon>Lysobacterales</taxon>
        <taxon>Lysobacteraceae</taxon>
        <taxon>Marilutibacter</taxon>
    </lineage>
</organism>
<accession>A0A508B385</accession>
<evidence type="ECO:0000313" key="2">
    <source>
        <dbReference type="Proteomes" id="UP000320431"/>
    </source>
</evidence>
<gene>
    <name evidence="1" type="ORF">FKV24_000690</name>
</gene>
<reference evidence="1 2" key="1">
    <citation type="submission" date="2019-10" db="EMBL/GenBank/DDBJ databases">
        <title>Lysobacter alkalisoli sp. nov., isolated from saline-alkaline soil.</title>
        <authorList>
            <person name="Sun J.-Q."/>
        </authorList>
    </citation>
    <scope>NUCLEOTIDE SEQUENCE [LARGE SCALE GENOMIC DNA]</scope>
    <source>
        <strain evidence="1 2">KCTC 42381</strain>
    </source>
</reference>
<proteinExistence type="predicted"/>
<name>A0A508B385_9GAMM</name>
<dbReference type="EMBL" id="VICD02000006">
    <property type="protein sequence ID" value="KAB8198716.1"/>
    <property type="molecule type" value="Genomic_DNA"/>
</dbReference>
<dbReference type="Proteomes" id="UP000320431">
    <property type="component" value="Unassembled WGS sequence"/>
</dbReference>